<evidence type="ECO:0000259" key="6">
    <source>
        <dbReference type="Pfam" id="PF13675"/>
    </source>
</evidence>
<feature type="transmembrane region" description="Helical" evidence="5">
    <location>
        <begin position="12"/>
        <end position="31"/>
    </location>
</feature>
<name>A0A6L4WWD6_9BACT</name>
<comment type="caution">
    <text evidence="7">The sequence shown here is derived from an EMBL/GenBank/DDBJ whole genome shotgun (WGS) entry which is preliminary data.</text>
</comment>
<dbReference type="AlphaFoldDB" id="A0A6L4WWD6"/>
<keyword evidence="9" id="KW-1185">Reference proteome</keyword>
<evidence type="ECO:0000256" key="1">
    <source>
        <dbReference type="ARBA" id="ARBA00004141"/>
    </source>
</evidence>
<comment type="subcellular location">
    <subcellularLocation>
        <location evidence="1">Membrane</location>
        <topology evidence="1">Multi-pass membrane protein</topology>
    </subcellularLocation>
</comment>
<sequence>MQTNTISRKIKLIGILFIVLMTSIILTTIYLNNKNKKDALVINIAGKERMLTQKISKNIFYLYHNSDNTLFTELDSATIEFIYNLNSLKDGNTLTGINKAPTDLIAKQISKVDILWSTFYANINDFRENIVKRNPDNEVVLKNIVNSVHNTNITLLNEVDKLVFMYTLHSEKKAEYIKYIQYIFGLMIISLMFYSFSQLKAMEDNVKKFFEFSKKLAQTDDNNHLEPIKIEAEKEIIEASDTINCFISKLNSAMDYSSSAIEQSQNASIKLEEITDEFSKTINDLKYSSEISNKLDKTENIVIQSHEDLINTTKKLQLLKNELDKLLESCKI</sequence>
<proteinExistence type="predicted"/>
<dbReference type="GO" id="GO:0016020">
    <property type="term" value="C:membrane"/>
    <property type="evidence" value="ECO:0007669"/>
    <property type="project" value="UniProtKB-SubCell"/>
</dbReference>
<evidence type="ECO:0000256" key="2">
    <source>
        <dbReference type="ARBA" id="ARBA00022692"/>
    </source>
</evidence>
<accession>A0A6L4WWD6</accession>
<keyword evidence="3 5" id="KW-1133">Transmembrane helix</keyword>
<evidence type="ECO:0000256" key="4">
    <source>
        <dbReference type="ARBA" id="ARBA00023136"/>
    </source>
</evidence>
<protein>
    <recommendedName>
        <fullName evidence="6">NarX-like N-terminal domain-containing protein</fullName>
    </recommendedName>
</protein>
<evidence type="ECO:0000313" key="9">
    <source>
        <dbReference type="Proteomes" id="UP000461010"/>
    </source>
</evidence>
<dbReference type="Pfam" id="PF13675">
    <property type="entry name" value="PilJ"/>
    <property type="match status" value="1"/>
</dbReference>
<evidence type="ECO:0000313" key="7">
    <source>
        <dbReference type="EMBL" id="KAB7891129.1"/>
    </source>
</evidence>
<evidence type="ECO:0000256" key="5">
    <source>
        <dbReference type="SAM" id="Phobius"/>
    </source>
</evidence>
<gene>
    <name evidence="8" type="ORF">GBG18_01150</name>
    <name evidence="7" type="ORF">GBG19_01440</name>
</gene>
<organism evidence="7 10">
    <name type="scientific">Poseidonibacter ostreae</name>
    <dbReference type="NCBI Taxonomy" id="2654171"/>
    <lineage>
        <taxon>Bacteria</taxon>
        <taxon>Pseudomonadati</taxon>
        <taxon>Campylobacterota</taxon>
        <taxon>Epsilonproteobacteria</taxon>
        <taxon>Campylobacterales</taxon>
        <taxon>Arcobacteraceae</taxon>
        <taxon>Poseidonibacter</taxon>
    </lineage>
</organism>
<dbReference type="Proteomes" id="UP000461010">
    <property type="component" value="Unassembled WGS sequence"/>
</dbReference>
<evidence type="ECO:0000256" key="3">
    <source>
        <dbReference type="ARBA" id="ARBA00022989"/>
    </source>
</evidence>
<feature type="transmembrane region" description="Helical" evidence="5">
    <location>
        <begin position="179"/>
        <end position="197"/>
    </location>
</feature>
<dbReference type="Proteomes" id="UP000472839">
    <property type="component" value="Unassembled WGS sequence"/>
</dbReference>
<dbReference type="InterPro" id="IPR029095">
    <property type="entry name" value="NarX-like_N"/>
</dbReference>
<keyword evidence="2 5" id="KW-0812">Transmembrane</keyword>
<evidence type="ECO:0000313" key="10">
    <source>
        <dbReference type="Proteomes" id="UP000472839"/>
    </source>
</evidence>
<evidence type="ECO:0000313" key="8">
    <source>
        <dbReference type="EMBL" id="KAB7892853.1"/>
    </source>
</evidence>
<reference evidence="9 10" key="1">
    <citation type="submission" date="2019-10" db="EMBL/GenBank/DDBJ databases">
        <title>Poseidonibacter ostreae sp. nov., isolated from the gut of the Ostrea denselamellosa.</title>
        <authorList>
            <person name="Choi A."/>
        </authorList>
    </citation>
    <scope>NUCLEOTIDE SEQUENCE [LARGE SCALE GENOMIC DNA]</scope>
    <source>
        <strain evidence="7 10">SJOD-M-33</strain>
        <strain evidence="8 9">SJOD-M-5</strain>
    </source>
</reference>
<feature type="domain" description="NarX-like N-terminal" evidence="6">
    <location>
        <begin position="30"/>
        <end position="136"/>
    </location>
</feature>
<dbReference type="EMBL" id="WFKJ01000002">
    <property type="protein sequence ID" value="KAB7892853.1"/>
    <property type="molecule type" value="Genomic_DNA"/>
</dbReference>
<dbReference type="EMBL" id="WFKK01000002">
    <property type="protein sequence ID" value="KAB7891129.1"/>
    <property type="molecule type" value="Genomic_DNA"/>
</dbReference>
<keyword evidence="4 5" id="KW-0472">Membrane</keyword>